<dbReference type="Gene3D" id="2.40.50.1020">
    <property type="entry name" value="LytTr DNA-binding domain"/>
    <property type="match status" value="1"/>
</dbReference>
<keyword evidence="5" id="KW-1185">Reference proteome</keyword>
<reference evidence="4" key="2">
    <citation type="submission" date="2020-09" db="EMBL/GenBank/DDBJ databases">
        <authorList>
            <person name="Sun Q."/>
            <person name="Kim S."/>
        </authorList>
    </citation>
    <scope>NUCLEOTIDE SEQUENCE</scope>
    <source>
        <strain evidence="4">KCTC 12368</strain>
    </source>
</reference>
<dbReference type="PROSITE" id="PS50110">
    <property type="entry name" value="RESPONSE_REGULATORY"/>
    <property type="match status" value="1"/>
</dbReference>
<dbReference type="Proteomes" id="UP000619457">
    <property type="component" value="Unassembled WGS sequence"/>
</dbReference>
<dbReference type="Pfam" id="PF00072">
    <property type="entry name" value="Response_reg"/>
    <property type="match status" value="1"/>
</dbReference>
<feature type="modified residue" description="4-aspartylphosphate" evidence="1">
    <location>
        <position position="56"/>
    </location>
</feature>
<dbReference type="AlphaFoldDB" id="A0A918UTC4"/>
<evidence type="ECO:0000313" key="4">
    <source>
        <dbReference type="EMBL" id="GGZ31710.1"/>
    </source>
</evidence>
<dbReference type="Gene3D" id="3.40.50.2300">
    <property type="match status" value="1"/>
</dbReference>
<dbReference type="RefSeq" id="WP_018474842.1">
    <property type="nucleotide sequence ID" value="NZ_BMWX01000004.1"/>
</dbReference>
<sequence length="244" mass="28506">MIKVIIVDDEPKAQDSLESLLQLKFKDKYKIISKCSSVDEAIVAINHQVPDLLFLDIQMPGKNGFSLMDHFPILPFEVIFVTAFKDYSYEAIKAHAFDYLLKPIDLGELEEAMLRFERNKEERNLNHKLDTIQANMEQLDIITFNSERGLDFVKINDIIYCESDNNYCTIFQENGKTIKVSKTLKNIHEKLPQHIFHRVHDKYVVNIKKIDSYDRRDNYLFLKNGEKISISIRKKSKFLDAING</sequence>
<feature type="domain" description="HTH LytTR-type" evidence="3">
    <location>
        <begin position="142"/>
        <end position="244"/>
    </location>
</feature>
<evidence type="ECO:0000259" key="3">
    <source>
        <dbReference type="PROSITE" id="PS50930"/>
    </source>
</evidence>
<dbReference type="InterPro" id="IPR007492">
    <property type="entry name" value="LytTR_DNA-bd_dom"/>
</dbReference>
<protein>
    <submittedName>
        <fullName evidence="4">DNA-binding response regulator</fullName>
    </submittedName>
</protein>
<dbReference type="EMBL" id="BMWX01000004">
    <property type="protein sequence ID" value="GGZ31710.1"/>
    <property type="molecule type" value="Genomic_DNA"/>
</dbReference>
<feature type="domain" description="Response regulatory" evidence="2">
    <location>
        <begin position="3"/>
        <end position="117"/>
    </location>
</feature>
<dbReference type="InterPro" id="IPR011006">
    <property type="entry name" value="CheY-like_superfamily"/>
</dbReference>
<dbReference type="GO" id="GO:0000156">
    <property type="term" value="F:phosphorelay response regulator activity"/>
    <property type="evidence" value="ECO:0007669"/>
    <property type="project" value="InterPro"/>
</dbReference>
<dbReference type="SUPFAM" id="SSF52172">
    <property type="entry name" value="CheY-like"/>
    <property type="match status" value="1"/>
</dbReference>
<name>A0A918UTC4_9BACT</name>
<keyword evidence="4" id="KW-0238">DNA-binding</keyword>
<organism evidence="4 5">
    <name type="scientific">Echinicola pacifica</name>
    <dbReference type="NCBI Taxonomy" id="346377"/>
    <lineage>
        <taxon>Bacteria</taxon>
        <taxon>Pseudomonadati</taxon>
        <taxon>Bacteroidota</taxon>
        <taxon>Cytophagia</taxon>
        <taxon>Cytophagales</taxon>
        <taxon>Cyclobacteriaceae</taxon>
        <taxon>Echinicola</taxon>
    </lineage>
</organism>
<proteinExistence type="predicted"/>
<dbReference type="SMART" id="SM00850">
    <property type="entry name" value="LytTR"/>
    <property type="match status" value="1"/>
</dbReference>
<dbReference type="Pfam" id="PF04397">
    <property type="entry name" value="LytTR"/>
    <property type="match status" value="1"/>
</dbReference>
<accession>A0A918UTC4</accession>
<dbReference type="InterPro" id="IPR046947">
    <property type="entry name" value="LytR-like"/>
</dbReference>
<gene>
    <name evidence="4" type="ORF">GCM10007049_26240</name>
</gene>
<evidence type="ECO:0000313" key="5">
    <source>
        <dbReference type="Proteomes" id="UP000619457"/>
    </source>
</evidence>
<reference evidence="4" key="1">
    <citation type="journal article" date="2014" name="Int. J. Syst. Evol. Microbiol.">
        <title>Complete genome sequence of Corynebacterium casei LMG S-19264T (=DSM 44701T), isolated from a smear-ripened cheese.</title>
        <authorList>
            <consortium name="US DOE Joint Genome Institute (JGI-PGF)"/>
            <person name="Walter F."/>
            <person name="Albersmeier A."/>
            <person name="Kalinowski J."/>
            <person name="Ruckert C."/>
        </authorList>
    </citation>
    <scope>NUCLEOTIDE SEQUENCE</scope>
    <source>
        <strain evidence="4">KCTC 12368</strain>
    </source>
</reference>
<dbReference type="PROSITE" id="PS50930">
    <property type="entry name" value="HTH_LYTTR"/>
    <property type="match status" value="1"/>
</dbReference>
<dbReference type="PANTHER" id="PTHR37299:SF1">
    <property type="entry name" value="STAGE 0 SPORULATION PROTEIN A HOMOLOG"/>
    <property type="match status" value="1"/>
</dbReference>
<dbReference type="SMART" id="SM00448">
    <property type="entry name" value="REC"/>
    <property type="match status" value="1"/>
</dbReference>
<dbReference type="PANTHER" id="PTHR37299">
    <property type="entry name" value="TRANSCRIPTIONAL REGULATOR-RELATED"/>
    <property type="match status" value="1"/>
</dbReference>
<keyword evidence="1" id="KW-0597">Phosphoprotein</keyword>
<evidence type="ECO:0000256" key="1">
    <source>
        <dbReference type="PROSITE-ProRule" id="PRU00169"/>
    </source>
</evidence>
<comment type="caution">
    <text evidence="4">The sequence shown here is derived from an EMBL/GenBank/DDBJ whole genome shotgun (WGS) entry which is preliminary data.</text>
</comment>
<dbReference type="InterPro" id="IPR001789">
    <property type="entry name" value="Sig_transdc_resp-reg_receiver"/>
</dbReference>
<evidence type="ECO:0000259" key="2">
    <source>
        <dbReference type="PROSITE" id="PS50110"/>
    </source>
</evidence>
<dbReference type="GO" id="GO:0003677">
    <property type="term" value="F:DNA binding"/>
    <property type="evidence" value="ECO:0007669"/>
    <property type="project" value="UniProtKB-KW"/>
</dbReference>